<evidence type="ECO:0000259" key="2">
    <source>
        <dbReference type="Pfam" id="PF26436"/>
    </source>
</evidence>
<evidence type="ECO:0000256" key="1">
    <source>
        <dbReference type="SAM" id="Phobius"/>
    </source>
</evidence>
<name>A0A202ECE7_9EURY</name>
<dbReference type="OrthoDB" id="202765at2157"/>
<feature type="transmembrane region" description="Helical" evidence="1">
    <location>
        <begin position="49"/>
        <end position="70"/>
    </location>
</feature>
<protein>
    <recommendedName>
        <fullName evidence="2">DUF8119 domain-containing protein</fullName>
    </recommendedName>
</protein>
<dbReference type="Pfam" id="PF26436">
    <property type="entry name" value="DUF8119"/>
    <property type="match status" value="1"/>
</dbReference>
<organism evidence="3 4">
    <name type="scientific">Natronolimnobius baerhuensis</name>
    <dbReference type="NCBI Taxonomy" id="253108"/>
    <lineage>
        <taxon>Archaea</taxon>
        <taxon>Methanobacteriati</taxon>
        <taxon>Methanobacteriota</taxon>
        <taxon>Stenosarchaea group</taxon>
        <taxon>Halobacteria</taxon>
        <taxon>Halobacteriales</taxon>
        <taxon>Natrialbaceae</taxon>
        <taxon>Natronolimnobius</taxon>
    </lineage>
</organism>
<dbReference type="AlphaFoldDB" id="A0A202ECE7"/>
<dbReference type="RefSeq" id="WP_054863780.1">
    <property type="nucleotide sequence ID" value="NZ_MWPH01000001.1"/>
</dbReference>
<keyword evidence="1" id="KW-0472">Membrane</keyword>
<sequence length="76" mass="8218">MSTPNSTSDGGSLSTLFSTSVRIVADLFIVTLWVVFLTLLFLGTAWPRWAFYALLLAGIAVYVTITAAWGDRTGTD</sequence>
<gene>
    <name evidence="3" type="ORF">B2G88_03575</name>
</gene>
<keyword evidence="1" id="KW-0812">Transmembrane</keyword>
<proteinExistence type="predicted"/>
<evidence type="ECO:0000313" key="4">
    <source>
        <dbReference type="Proteomes" id="UP000196084"/>
    </source>
</evidence>
<comment type="caution">
    <text evidence="3">The sequence shown here is derived from an EMBL/GenBank/DDBJ whole genome shotgun (WGS) entry which is preliminary data.</text>
</comment>
<feature type="transmembrane region" description="Helical" evidence="1">
    <location>
        <begin position="20"/>
        <end position="42"/>
    </location>
</feature>
<reference evidence="3 4" key="1">
    <citation type="submission" date="2017-02" db="EMBL/GenBank/DDBJ databases">
        <title>Natronthermophilus aegyptiacus gen. nov.,sp. nov., an aerobic, extremely halophilic alkalithermophilic archaeon isolated from the athalassohaline Wadi An Natrun, Egypt.</title>
        <authorList>
            <person name="Zhao B."/>
        </authorList>
    </citation>
    <scope>NUCLEOTIDE SEQUENCE [LARGE SCALE GENOMIC DNA]</scope>
    <source>
        <strain evidence="3 4">CGMCC 1.3597</strain>
    </source>
</reference>
<keyword evidence="1" id="KW-1133">Transmembrane helix</keyword>
<dbReference type="InterPro" id="IPR058432">
    <property type="entry name" value="DUF8119"/>
</dbReference>
<evidence type="ECO:0000313" key="3">
    <source>
        <dbReference type="EMBL" id="OVE85901.1"/>
    </source>
</evidence>
<dbReference type="Proteomes" id="UP000196084">
    <property type="component" value="Unassembled WGS sequence"/>
</dbReference>
<feature type="domain" description="DUF8119" evidence="2">
    <location>
        <begin position="13"/>
        <end position="71"/>
    </location>
</feature>
<dbReference type="EMBL" id="MWPH01000001">
    <property type="protein sequence ID" value="OVE85901.1"/>
    <property type="molecule type" value="Genomic_DNA"/>
</dbReference>
<accession>A0A202ECE7</accession>
<keyword evidence="4" id="KW-1185">Reference proteome</keyword>